<dbReference type="PANTHER" id="PTHR20997">
    <property type="entry name" value="EG:BACR42I17.2 PROTEIN-RELATED"/>
    <property type="match status" value="1"/>
</dbReference>
<gene>
    <name evidence="2" type="ORF">CHILSU_LOCUS11292</name>
</gene>
<accession>A0ABN8BCX8</accession>
<name>A0ABN8BCX8_CHISP</name>
<evidence type="ECO:0000313" key="2">
    <source>
        <dbReference type="EMBL" id="CAH0407890.1"/>
    </source>
</evidence>
<feature type="chain" id="PRO_5045155054" evidence="1">
    <location>
        <begin position="18"/>
        <end position="233"/>
    </location>
</feature>
<dbReference type="InterPro" id="IPR009832">
    <property type="entry name" value="DUF1397"/>
</dbReference>
<protein>
    <submittedName>
        <fullName evidence="2">Uncharacterized protein</fullName>
    </submittedName>
</protein>
<dbReference type="EMBL" id="OU963902">
    <property type="protein sequence ID" value="CAH0407890.1"/>
    <property type="molecule type" value="Genomic_DNA"/>
</dbReference>
<sequence length="233" mass="26035">MLFNFVAVFALIGIVAGRANRDMSTQLRLRMQLIEDCKKYGGEDAWTNLEAASNKFSECVLSEIDAYTVMQIRNVTNNPESLHSIAKKVCAKKSPLLSCTFNFLDKVEPCIDPVLQGRINDSKKAVSEFVDYVCFNDAEVVGKLVSQSAMKCVEDNVQNMYQCLNRAELMDLQSTPIPKRCEIFREGSSCILNSLNTCSDKSYADFFENLLDTVVVGSYCEKGVITDVKVNNI</sequence>
<dbReference type="Pfam" id="PF07165">
    <property type="entry name" value="DUF1397"/>
    <property type="match status" value="1"/>
</dbReference>
<reference evidence="2" key="1">
    <citation type="submission" date="2021-12" db="EMBL/GenBank/DDBJ databases">
        <authorList>
            <person name="King R."/>
        </authorList>
    </citation>
    <scope>NUCLEOTIDE SEQUENCE</scope>
</reference>
<evidence type="ECO:0000256" key="1">
    <source>
        <dbReference type="SAM" id="SignalP"/>
    </source>
</evidence>
<organism evidence="2 3">
    <name type="scientific">Chilo suppressalis</name>
    <name type="common">Asiatic rice borer moth</name>
    <dbReference type="NCBI Taxonomy" id="168631"/>
    <lineage>
        <taxon>Eukaryota</taxon>
        <taxon>Metazoa</taxon>
        <taxon>Ecdysozoa</taxon>
        <taxon>Arthropoda</taxon>
        <taxon>Hexapoda</taxon>
        <taxon>Insecta</taxon>
        <taxon>Pterygota</taxon>
        <taxon>Neoptera</taxon>
        <taxon>Endopterygota</taxon>
        <taxon>Lepidoptera</taxon>
        <taxon>Glossata</taxon>
        <taxon>Ditrysia</taxon>
        <taxon>Pyraloidea</taxon>
        <taxon>Crambidae</taxon>
        <taxon>Crambinae</taxon>
        <taxon>Chilo</taxon>
    </lineage>
</organism>
<feature type="signal peptide" evidence="1">
    <location>
        <begin position="1"/>
        <end position="17"/>
    </location>
</feature>
<evidence type="ECO:0000313" key="3">
    <source>
        <dbReference type="Proteomes" id="UP001153292"/>
    </source>
</evidence>
<proteinExistence type="predicted"/>
<dbReference type="PANTHER" id="PTHR20997:SF2">
    <property type="entry name" value="EG:BACR42I17.2 PROTEIN-RELATED"/>
    <property type="match status" value="1"/>
</dbReference>
<keyword evidence="3" id="KW-1185">Reference proteome</keyword>
<keyword evidence="1" id="KW-0732">Signal</keyword>
<dbReference type="Proteomes" id="UP001153292">
    <property type="component" value="Chromosome 9"/>
</dbReference>